<dbReference type="EMBL" id="CP109546">
    <property type="protein sequence ID" value="WTZ13967.1"/>
    <property type="molecule type" value="Genomic_DNA"/>
</dbReference>
<sequence>MDHPARQYYNPQLTADEERVLLRRNYLLNQTGQAALGLIGPHLRGIAVEPRPDAIVVHFAITARTAEVEEDLDDIIFELEVFLGGGPEQRSEITAEVHVGRTDATWPGRRHALLYVAKPEAGREAQGF</sequence>
<dbReference type="AlphaFoldDB" id="A0AAU3IBT1"/>
<accession>A0AAU3IBT1</accession>
<evidence type="ECO:0000313" key="1">
    <source>
        <dbReference type="EMBL" id="WTZ13967.1"/>
    </source>
</evidence>
<organism evidence="1">
    <name type="scientific">Streptomyces sp. NBC_01393</name>
    <dbReference type="NCBI Taxonomy" id="2903851"/>
    <lineage>
        <taxon>Bacteria</taxon>
        <taxon>Bacillati</taxon>
        <taxon>Actinomycetota</taxon>
        <taxon>Actinomycetes</taxon>
        <taxon>Kitasatosporales</taxon>
        <taxon>Streptomycetaceae</taxon>
        <taxon>Streptomyces</taxon>
    </lineage>
</organism>
<name>A0AAU3IBT1_9ACTN</name>
<protein>
    <submittedName>
        <fullName evidence="1">Uncharacterized protein</fullName>
    </submittedName>
</protein>
<proteinExistence type="predicted"/>
<reference evidence="1" key="1">
    <citation type="submission" date="2022-10" db="EMBL/GenBank/DDBJ databases">
        <title>The complete genomes of actinobacterial strains from the NBC collection.</title>
        <authorList>
            <person name="Joergensen T.S."/>
            <person name="Alvarez Arevalo M."/>
            <person name="Sterndorff E.B."/>
            <person name="Faurdal D."/>
            <person name="Vuksanovic O."/>
            <person name="Mourched A.-S."/>
            <person name="Charusanti P."/>
            <person name="Shaw S."/>
            <person name="Blin K."/>
            <person name="Weber T."/>
        </authorList>
    </citation>
    <scope>NUCLEOTIDE SEQUENCE</scope>
    <source>
        <strain evidence="1">NBC_01393</strain>
    </source>
</reference>
<gene>
    <name evidence="1" type="ORF">OG699_42025</name>
</gene>